<comment type="subunit">
    <text evidence="3 10">Monomer.</text>
</comment>
<evidence type="ECO:0000256" key="1">
    <source>
        <dbReference type="ARBA" id="ARBA00004418"/>
    </source>
</evidence>
<name>A0A2P8EUA9_9GAMM</name>
<dbReference type="GO" id="GO:0042597">
    <property type="term" value="C:periplasmic space"/>
    <property type="evidence" value="ECO:0007669"/>
    <property type="project" value="UniProtKB-SubCell"/>
</dbReference>
<accession>A0A2P8EUA9</accession>
<dbReference type="SUPFAM" id="SSF89392">
    <property type="entry name" value="Prokaryotic lipoproteins and lipoprotein localization factors"/>
    <property type="match status" value="1"/>
</dbReference>
<evidence type="ECO:0000256" key="5">
    <source>
        <dbReference type="ARBA" id="ARBA00022448"/>
    </source>
</evidence>
<dbReference type="NCBIfam" id="TIGR00547">
    <property type="entry name" value="lolA"/>
    <property type="match status" value="1"/>
</dbReference>
<dbReference type="HAMAP" id="MF_00240">
    <property type="entry name" value="LolA"/>
    <property type="match status" value="1"/>
</dbReference>
<proteinExistence type="inferred from homology"/>
<evidence type="ECO:0000256" key="7">
    <source>
        <dbReference type="ARBA" id="ARBA00022764"/>
    </source>
</evidence>
<keyword evidence="5 10" id="KW-0813">Transport</keyword>
<evidence type="ECO:0000256" key="8">
    <source>
        <dbReference type="ARBA" id="ARBA00022927"/>
    </source>
</evidence>
<dbReference type="GO" id="GO:0042953">
    <property type="term" value="P:lipoprotein transport"/>
    <property type="evidence" value="ECO:0007669"/>
    <property type="project" value="InterPro"/>
</dbReference>
<dbReference type="PANTHER" id="PTHR35869:SF1">
    <property type="entry name" value="OUTER-MEMBRANE LIPOPROTEIN CARRIER PROTEIN"/>
    <property type="match status" value="1"/>
</dbReference>
<evidence type="ECO:0000313" key="11">
    <source>
        <dbReference type="EMBL" id="PSL13044.1"/>
    </source>
</evidence>
<dbReference type="AlphaFoldDB" id="A0A2P8EUA9"/>
<keyword evidence="8 10" id="KW-0653">Protein transport</keyword>
<keyword evidence="11" id="KW-0449">Lipoprotein</keyword>
<sequence length="210" mass="23234" precursor="true">MLKRFLAAALFVLSAGAVQADAVDDLSRLLSGHESAKASFTQFALNGDGARAEDSSGYFMVARPNQFRWITEAPFVQEIVSDGDYIWIHDPDLEQVTRKAANGQSNSAPAMILNGQIEALSKRFTIERIDSNDSGTSLYELRPIDSENSTFTRIRLLFEQQQISELSMEDSLGQRSMLVLHDLEYDPQLADDVFTFEPPAGADVILDPGQ</sequence>
<comment type="subcellular location">
    <subcellularLocation>
        <location evidence="1 10">Periplasm</location>
    </subcellularLocation>
</comment>
<dbReference type="PANTHER" id="PTHR35869">
    <property type="entry name" value="OUTER-MEMBRANE LIPOPROTEIN CARRIER PROTEIN"/>
    <property type="match status" value="1"/>
</dbReference>
<evidence type="ECO:0000256" key="2">
    <source>
        <dbReference type="ARBA" id="ARBA00007615"/>
    </source>
</evidence>
<gene>
    <name evidence="10" type="primary">lolA</name>
    <name evidence="11" type="ORF">CLV44_11435</name>
</gene>
<evidence type="ECO:0000256" key="6">
    <source>
        <dbReference type="ARBA" id="ARBA00022729"/>
    </source>
</evidence>
<dbReference type="Proteomes" id="UP000242133">
    <property type="component" value="Unassembled WGS sequence"/>
</dbReference>
<feature type="chain" id="PRO_5015207230" description="Outer-membrane lipoprotein carrier protein" evidence="10">
    <location>
        <begin position="21"/>
        <end position="210"/>
    </location>
</feature>
<dbReference type="InterPro" id="IPR004564">
    <property type="entry name" value="OM_lipoprot_carrier_LolA-like"/>
</dbReference>
<keyword evidence="7 10" id="KW-0574">Periplasm</keyword>
<evidence type="ECO:0000256" key="10">
    <source>
        <dbReference type="HAMAP-Rule" id="MF_00240"/>
    </source>
</evidence>
<dbReference type="Pfam" id="PF03548">
    <property type="entry name" value="LolA"/>
    <property type="match status" value="1"/>
</dbReference>
<keyword evidence="12" id="KW-1185">Reference proteome</keyword>
<dbReference type="GO" id="GO:0044874">
    <property type="term" value="P:lipoprotein localization to outer membrane"/>
    <property type="evidence" value="ECO:0007669"/>
    <property type="project" value="UniProtKB-UniRule"/>
</dbReference>
<dbReference type="EMBL" id="PYGI01000014">
    <property type="protein sequence ID" value="PSL13044.1"/>
    <property type="molecule type" value="Genomic_DNA"/>
</dbReference>
<evidence type="ECO:0000256" key="9">
    <source>
        <dbReference type="ARBA" id="ARBA00023186"/>
    </source>
</evidence>
<reference evidence="11 12" key="1">
    <citation type="submission" date="2018-03" db="EMBL/GenBank/DDBJ databases">
        <title>Genomic Encyclopedia of Archaeal and Bacterial Type Strains, Phase II (KMG-II): from individual species to whole genera.</title>
        <authorList>
            <person name="Goeker M."/>
        </authorList>
    </citation>
    <scope>NUCLEOTIDE SEQUENCE [LARGE SCALE GENOMIC DNA]</scope>
    <source>
        <strain evidence="11 12">DSM 17586</strain>
    </source>
</reference>
<comment type="similarity">
    <text evidence="2 10">Belongs to the LolA family.</text>
</comment>
<keyword evidence="6 10" id="KW-0732">Signal</keyword>
<dbReference type="CDD" id="cd16325">
    <property type="entry name" value="LolA"/>
    <property type="match status" value="1"/>
</dbReference>
<keyword evidence="9 10" id="KW-0143">Chaperone</keyword>
<comment type="caution">
    <text evidence="11">The sequence shown here is derived from an EMBL/GenBank/DDBJ whole genome shotgun (WGS) entry which is preliminary data.</text>
</comment>
<dbReference type="Gene3D" id="2.50.20.10">
    <property type="entry name" value="Lipoprotein localisation LolA/LolB/LppX"/>
    <property type="match status" value="1"/>
</dbReference>
<dbReference type="RefSeq" id="WP_106592104.1">
    <property type="nucleotide sequence ID" value="NZ_PYGI01000014.1"/>
</dbReference>
<organism evidence="11 12">
    <name type="scientific">Marinobacterium halophilum</name>
    <dbReference type="NCBI Taxonomy" id="267374"/>
    <lineage>
        <taxon>Bacteria</taxon>
        <taxon>Pseudomonadati</taxon>
        <taxon>Pseudomonadota</taxon>
        <taxon>Gammaproteobacteria</taxon>
        <taxon>Oceanospirillales</taxon>
        <taxon>Oceanospirillaceae</taxon>
        <taxon>Marinobacterium</taxon>
    </lineage>
</organism>
<evidence type="ECO:0000256" key="4">
    <source>
        <dbReference type="ARBA" id="ARBA00014035"/>
    </source>
</evidence>
<protein>
    <recommendedName>
        <fullName evidence="4 10">Outer-membrane lipoprotein carrier protein</fullName>
    </recommendedName>
</protein>
<dbReference type="InterPro" id="IPR018323">
    <property type="entry name" value="OM_lipoprot_carrier_LolA_Pbac"/>
</dbReference>
<feature type="signal peptide" evidence="10">
    <location>
        <begin position="1"/>
        <end position="20"/>
    </location>
</feature>
<dbReference type="OrthoDB" id="9787361at2"/>
<comment type="function">
    <text evidence="10">Participates in the translocation of lipoproteins from the inner membrane to the outer membrane. Only forms a complex with a lipoprotein if the residue after the N-terminal Cys is not an aspartate (The Asp acts as a targeting signal to indicate that the lipoprotein should stay in the inner membrane).</text>
</comment>
<evidence type="ECO:0000313" key="12">
    <source>
        <dbReference type="Proteomes" id="UP000242133"/>
    </source>
</evidence>
<dbReference type="InterPro" id="IPR029046">
    <property type="entry name" value="LolA/LolB/LppX"/>
</dbReference>
<evidence type="ECO:0000256" key="3">
    <source>
        <dbReference type="ARBA" id="ARBA00011245"/>
    </source>
</evidence>